<dbReference type="InterPro" id="IPR023214">
    <property type="entry name" value="HAD_sf"/>
</dbReference>
<dbReference type="PROSITE" id="PS00154">
    <property type="entry name" value="ATPASE_E1_E2"/>
    <property type="match status" value="1"/>
</dbReference>
<evidence type="ECO:0000256" key="12">
    <source>
        <dbReference type="RuleBase" id="RU362083"/>
    </source>
</evidence>
<protein>
    <recommendedName>
        <fullName evidence="12">Plasma membrane ATPase</fullName>
        <ecNumber evidence="12">7.1.2.1</ecNumber>
    </recommendedName>
</protein>
<evidence type="ECO:0000313" key="15">
    <source>
        <dbReference type="EMBL" id="CAF0829261.1"/>
    </source>
</evidence>
<dbReference type="Gene3D" id="2.70.150.10">
    <property type="entry name" value="Calcium-transporting ATPase, cytoplasmic transduction domain A"/>
    <property type="match status" value="1"/>
</dbReference>
<evidence type="ECO:0000256" key="6">
    <source>
        <dbReference type="ARBA" id="ARBA00022741"/>
    </source>
</evidence>
<comment type="catalytic activity">
    <reaction evidence="12">
        <text>ATP + H2O + H(+)(in) = ADP + phosphate + 2 H(+)(out)</text>
        <dbReference type="Rhea" id="RHEA:20852"/>
        <dbReference type="ChEBI" id="CHEBI:15377"/>
        <dbReference type="ChEBI" id="CHEBI:15378"/>
        <dbReference type="ChEBI" id="CHEBI:30616"/>
        <dbReference type="ChEBI" id="CHEBI:43474"/>
        <dbReference type="ChEBI" id="CHEBI:456216"/>
        <dbReference type="EC" id="7.1.2.1"/>
    </reaction>
</comment>
<feature type="transmembrane region" description="Helical" evidence="12">
    <location>
        <begin position="730"/>
        <end position="746"/>
    </location>
</feature>
<dbReference type="EMBL" id="CAJNOH010000064">
    <property type="protein sequence ID" value="CAF0829261.1"/>
    <property type="molecule type" value="Genomic_DNA"/>
</dbReference>
<dbReference type="Pfam" id="PF00690">
    <property type="entry name" value="Cation_ATPase_N"/>
    <property type="match status" value="1"/>
</dbReference>
<comment type="caution">
    <text evidence="14">The sequence shown here is derived from an EMBL/GenBank/DDBJ whole genome shotgun (WGS) entry which is preliminary data.</text>
</comment>
<dbReference type="GO" id="GO:0120029">
    <property type="term" value="P:proton export across plasma membrane"/>
    <property type="evidence" value="ECO:0007669"/>
    <property type="project" value="UniProtKB-UniRule"/>
</dbReference>
<keyword evidence="16" id="KW-1185">Reference proteome</keyword>
<dbReference type="InterPro" id="IPR018303">
    <property type="entry name" value="ATPase_P-typ_P_site"/>
</dbReference>
<dbReference type="PRINTS" id="PR00120">
    <property type="entry name" value="HATPASE"/>
</dbReference>
<dbReference type="GO" id="GO:0005886">
    <property type="term" value="C:plasma membrane"/>
    <property type="evidence" value="ECO:0007669"/>
    <property type="project" value="UniProtKB-SubCell"/>
</dbReference>
<comment type="caution">
    <text evidence="12">Lacks conserved residue(s) required for the propagation of feature annotation.</text>
</comment>
<dbReference type="FunFam" id="3.40.1110.10:FF:000005">
    <property type="entry name" value="Plasma membrane ATPase"/>
    <property type="match status" value="1"/>
</dbReference>
<dbReference type="EC" id="7.1.2.1" evidence="12"/>
<dbReference type="Proteomes" id="UP000663854">
    <property type="component" value="Unassembled WGS sequence"/>
</dbReference>
<dbReference type="NCBIfam" id="TIGR01494">
    <property type="entry name" value="ATPase_P-type"/>
    <property type="match status" value="2"/>
</dbReference>
<sequence length="749" mass="81554">MDGKSRVGHPSREWLDDITDCDTVMSVEEVKSSKEIQHKKVTIINIPEVPPLNGNWKTIDLDALYDTEKRYLTKCDLDDVYRILESSSNGLTDNQINERLAKFGSNTIEHKDRNPIIQFFLFMWNPLSWVMEAAAIVAIALSNGGGEPPDWPDFIGIVLLLLINATIGYIEKYRAGNAVKALMASLAPECRVKRNNGIWSTIQASELVPGDIVAIKLGNIVPADARIVSSPGGTISLDQAALTGESLPASKTIGDTILSSTICKQGECEAIIIATGINTEFGRAAKIVDGARDEVGHLQMILAKIGNFCIVGIAIFIIAEIFVMYVGFHYSYRQGINNILVLLIGGLPIAMPTVLSVTLAIGAKELSARKAIVTRITAIEELAAVTILCSDKTGTLTQNKLVIDKDTIVKYTDVEPNDIIRYAAYACNQENSDAIDTCVLDSFGKADSIDEMIIVKSFCPFDPTTKRTEVIYQEKSSLSIYRVTKGMPETILRLCTKDNLESANEREKVRSDVNKFAKRGLRALAVAIAAGNENFTLIGLLPIFDPPREDTKDTITKAIALGIRVKMITGDQLEIAKETGRRLGMGDVMYVYEDIINSKDGQQSSIDEDKINETVLEADGFASVFPNHKFEIVERLQDMGHLVAMTGDGVNDAPALAKANVGVAVSDACDAARSAAAIVLTEPGLSIIIDAVHERPTLLLIAAFVITQLCTTLIAVYANWTFTEIVGCGWAWAGIVWIYNLICTAVENA</sequence>
<dbReference type="SUPFAM" id="SSF81653">
    <property type="entry name" value="Calcium ATPase, transduction domain A"/>
    <property type="match status" value="1"/>
</dbReference>
<proteinExistence type="inferred from homology"/>
<feature type="transmembrane region" description="Helical" evidence="12">
    <location>
        <begin position="339"/>
        <end position="361"/>
    </location>
</feature>
<dbReference type="GO" id="GO:0005524">
    <property type="term" value="F:ATP binding"/>
    <property type="evidence" value="ECO:0007669"/>
    <property type="project" value="UniProtKB-UniRule"/>
</dbReference>
<dbReference type="InterPro" id="IPR036412">
    <property type="entry name" value="HAD-like_sf"/>
</dbReference>
<evidence type="ECO:0000256" key="8">
    <source>
        <dbReference type="ARBA" id="ARBA00022842"/>
    </source>
</evidence>
<dbReference type="SUPFAM" id="SSF56784">
    <property type="entry name" value="HAD-like"/>
    <property type="match status" value="1"/>
</dbReference>
<dbReference type="FunFam" id="2.70.150.10:FF:000042">
    <property type="entry name" value="Plasma membrane ATPase"/>
    <property type="match status" value="1"/>
</dbReference>
<dbReference type="Gene3D" id="3.40.50.1000">
    <property type="entry name" value="HAD superfamily/HAD-like"/>
    <property type="match status" value="1"/>
</dbReference>
<keyword evidence="12" id="KW-0813">Transport</keyword>
<evidence type="ECO:0000256" key="11">
    <source>
        <dbReference type="ARBA" id="ARBA00023136"/>
    </source>
</evidence>
<dbReference type="GO" id="GO:0046872">
    <property type="term" value="F:metal ion binding"/>
    <property type="evidence" value="ECO:0007669"/>
    <property type="project" value="UniProtKB-KW"/>
</dbReference>
<evidence type="ECO:0000256" key="2">
    <source>
        <dbReference type="ARBA" id="ARBA00008804"/>
    </source>
</evidence>
<evidence type="ECO:0000256" key="9">
    <source>
        <dbReference type="ARBA" id="ARBA00022967"/>
    </source>
</evidence>
<dbReference type="InterPro" id="IPR044492">
    <property type="entry name" value="P_typ_ATPase_HD_dom"/>
</dbReference>
<evidence type="ECO:0000313" key="14">
    <source>
        <dbReference type="EMBL" id="CAF0775521.1"/>
    </source>
</evidence>
<keyword evidence="5" id="KW-0479">Metal-binding</keyword>
<dbReference type="InterPro" id="IPR006534">
    <property type="entry name" value="P-type_ATPase_IIIA"/>
</dbReference>
<evidence type="ECO:0000256" key="1">
    <source>
        <dbReference type="ARBA" id="ARBA00004141"/>
    </source>
</evidence>
<keyword evidence="12" id="KW-0375">Hydrogen ion transport</keyword>
<evidence type="ECO:0000256" key="3">
    <source>
        <dbReference type="ARBA" id="ARBA00022553"/>
    </source>
</evidence>
<dbReference type="SFLD" id="SFLDG00002">
    <property type="entry name" value="C1.7:_P-type_atpase_like"/>
    <property type="match status" value="1"/>
</dbReference>
<feature type="domain" description="Cation-transporting P-type ATPase N-terminal" evidence="13">
    <location>
        <begin position="71"/>
        <end position="143"/>
    </location>
</feature>
<accession>A0A813R5I1</accession>
<dbReference type="InterPro" id="IPR004014">
    <property type="entry name" value="ATPase_P-typ_cation-transptr_N"/>
</dbReference>
<dbReference type="InterPro" id="IPR001757">
    <property type="entry name" value="P_typ_ATPase"/>
</dbReference>
<dbReference type="Pfam" id="PF00702">
    <property type="entry name" value="Hydrolase"/>
    <property type="match status" value="1"/>
</dbReference>
<keyword evidence="10 12" id="KW-1133">Transmembrane helix</keyword>
<evidence type="ECO:0000259" key="13">
    <source>
        <dbReference type="SMART" id="SM00831"/>
    </source>
</evidence>
<comment type="subcellular location">
    <subcellularLocation>
        <location evidence="12">Cell membrane</location>
        <topology evidence="12">Multi-pass membrane protein</topology>
    </subcellularLocation>
    <subcellularLocation>
        <location evidence="1">Membrane</location>
        <topology evidence="1">Multi-pass membrane protein</topology>
    </subcellularLocation>
</comment>
<feature type="transmembrane region" description="Helical" evidence="12">
    <location>
        <begin position="698"/>
        <end position="718"/>
    </location>
</feature>
<evidence type="ECO:0000256" key="7">
    <source>
        <dbReference type="ARBA" id="ARBA00022840"/>
    </source>
</evidence>
<dbReference type="InterPro" id="IPR008250">
    <property type="entry name" value="ATPase_P-typ_transduc_dom_A_sf"/>
</dbReference>
<dbReference type="SUPFAM" id="SSF81665">
    <property type="entry name" value="Calcium ATPase, transmembrane domain M"/>
    <property type="match status" value="1"/>
</dbReference>
<keyword evidence="12" id="KW-0406">Ion transport</keyword>
<dbReference type="Pfam" id="PF00122">
    <property type="entry name" value="E1-E2_ATPase"/>
    <property type="match status" value="1"/>
</dbReference>
<dbReference type="InterPro" id="IPR059000">
    <property type="entry name" value="ATPase_P-type_domA"/>
</dbReference>
<dbReference type="GO" id="GO:0008553">
    <property type="term" value="F:P-type proton-exporting transporter activity"/>
    <property type="evidence" value="ECO:0007669"/>
    <property type="project" value="UniProtKB-UniRule"/>
</dbReference>
<feature type="transmembrane region" description="Helical" evidence="12">
    <location>
        <begin position="119"/>
        <end position="142"/>
    </location>
</feature>
<evidence type="ECO:0000256" key="10">
    <source>
        <dbReference type="ARBA" id="ARBA00022989"/>
    </source>
</evidence>
<dbReference type="PANTHER" id="PTHR42861">
    <property type="entry name" value="CALCIUM-TRANSPORTING ATPASE"/>
    <property type="match status" value="1"/>
</dbReference>
<gene>
    <name evidence="14" type="ORF">JXQ802_LOCUS2944</name>
    <name evidence="15" type="ORF">PYM288_LOCUS5996</name>
</gene>
<feature type="transmembrane region" description="Helical" evidence="12">
    <location>
        <begin position="154"/>
        <end position="170"/>
    </location>
</feature>
<dbReference type="AlphaFoldDB" id="A0A813R5I1"/>
<dbReference type="SMART" id="SM00831">
    <property type="entry name" value="Cation_ATPase_N"/>
    <property type="match status" value="1"/>
</dbReference>
<dbReference type="PRINTS" id="PR00119">
    <property type="entry name" value="CATATPASE"/>
</dbReference>
<reference evidence="14" key="1">
    <citation type="submission" date="2021-02" db="EMBL/GenBank/DDBJ databases">
        <authorList>
            <person name="Nowell W R."/>
        </authorList>
    </citation>
    <scope>NUCLEOTIDE SEQUENCE</scope>
</reference>
<dbReference type="EMBL" id="CAJNOL010000038">
    <property type="protein sequence ID" value="CAF0775521.1"/>
    <property type="molecule type" value="Genomic_DNA"/>
</dbReference>
<dbReference type="Gene3D" id="3.40.1110.10">
    <property type="entry name" value="Calcium-transporting ATPase, cytoplasmic domain N"/>
    <property type="match status" value="1"/>
</dbReference>
<organism evidence="14 16">
    <name type="scientific">Rotaria sordida</name>
    <dbReference type="NCBI Taxonomy" id="392033"/>
    <lineage>
        <taxon>Eukaryota</taxon>
        <taxon>Metazoa</taxon>
        <taxon>Spiralia</taxon>
        <taxon>Gnathifera</taxon>
        <taxon>Rotifera</taxon>
        <taxon>Eurotatoria</taxon>
        <taxon>Bdelloidea</taxon>
        <taxon>Philodinida</taxon>
        <taxon>Philodinidae</taxon>
        <taxon>Rotaria</taxon>
    </lineage>
</organism>
<dbReference type="SFLD" id="SFLDS00003">
    <property type="entry name" value="Haloacid_Dehalogenase"/>
    <property type="match status" value="1"/>
</dbReference>
<evidence type="ECO:0000313" key="16">
    <source>
        <dbReference type="Proteomes" id="UP000663870"/>
    </source>
</evidence>
<feature type="transmembrane region" description="Helical" evidence="12">
    <location>
        <begin position="305"/>
        <end position="327"/>
    </location>
</feature>
<comment type="similarity">
    <text evidence="2 12">Belongs to the cation transport ATPase (P-type) (TC 3.A.3) family. Type IIIA subfamily.</text>
</comment>
<dbReference type="Gene3D" id="1.20.1110.10">
    <property type="entry name" value="Calcium-transporting ATPase, transmembrane domain"/>
    <property type="match status" value="3"/>
</dbReference>
<name>A0A813R5I1_9BILA</name>
<dbReference type="SFLD" id="SFLDF00027">
    <property type="entry name" value="p-type_atpase"/>
    <property type="match status" value="1"/>
</dbReference>
<dbReference type="InterPro" id="IPR023299">
    <property type="entry name" value="ATPase_P-typ_cyto_dom_N"/>
</dbReference>
<keyword evidence="9 12" id="KW-1278">Translocase</keyword>
<dbReference type="GO" id="GO:0016887">
    <property type="term" value="F:ATP hydrolysis activity"/>
    <property type="evidence" value="ECO:0007669"/>
    <property type="project" value="InterPro"/>
</dbReference>
<keyword evidence="3" id="KW-0597">Phosphoprotein</keyword>
<dbReference type="FunFam" id="3.40.50.1000:FF:000211">
    <property type="entry name" value="Plasma membrane ATPase"/>
    <property type="match status" value="1"/>
</dbReference>
<keyword evidence="8 12" id="KW-0460">Magnesium</keyword>
<evidence type="ECO:0000256" key="4">
    <source>
        <dbReference type="ARBA" id="ARBA00022692"/>
    </source>
</evidence>
<keyword evidence="6 12" id="KW-0547">Nucleotide-binding</keyword>
<dbReference type="Proteomes" id="UP000663870">
    <property type="component" value="Unassembled WGS sequence"/>
</dbReference>
<evidence type="ECO:0000256" key="5">
    <source>
        <dbReference type="ARBA" id="ARBA00022723"/>
    </source>
</evidence>
<keyword evidence="7 12" id="KW-0067">ATP-binding</keyword>
<dbReference type="NCBIfam" id="TIGR01647">
    <property type="entry name" value="ATPase-IIIA_H"/>
    <property type="match status" value="1"/>
</dbReference>
<dbReference type="InterPro" id="IPR023298">
    <property type="entry name" value="ATPase_P-typ_TM_dom_sf"/>
</dbReference>
<keyword evidence="4 12" id="KW-0812">Transmembrane</keyword>
<keyword evidence="11 12" id="KW-0472">Membrane</keyword>